<evidence type="ECO:0000256" key="3">
    <source>
        <dbReference type="SAM" id="MobiDB-lite"/>
    </source>
</evidence>
<comment type="caution">
    <text evidence="5">The sequence shown here is derived from an EMBL/GenBank/DDBJ whole genome shotgun (WGS) entry which is preliminary data.</text>
</comment>
<dbReference type="PANTHER" id="PTHR10794:SF94">
    <property type="entry name" value="ESTERASE YHET-RELATED"/>
    <property type="match status" value="1"/>
</dbReference>
<feature type="domain" description="AB hydrolase-1" evidence="4">
    <location>
        <begin position="64"/>
        <end position="298"/>
    </location>
</feature>
<sequence>MNNLKANFRPFPLLAGGHRQTLAAHYIAAEYQLAGTMQHCVALDDGDQLVLHDDRPNRWQVGDPVVLLVHGLCGSHQSRYVVRIAHKLHDRGVRTFRVDLRGCGAGGHLARTSTHCGRWSDLEPPCAHIGEVAPGSPITLCGFSLGGALSLNLAAMPSTPPNLSRVVAICPPVDLFAVERLLKRPLNKQYDQYFARLLWKMVVERAETIPGAPQVQHLPRPRKLREFDESYTVPLGGYRNADDYYEQASVVTRLEQIKLPTRIIAAANDPIVPIEPLQSATLGERTHLLATGCGGHLGFVGRRGTDPDRYWLDWRVIEWVTGSKDSVADESAADPAPPSRWFGSRLRWRTPPTQLTD</sequence>
<keyword evidence="5" id="KW-0378">Hydrolase</keyword>
<dbReference type="SUPFAM" id="SSF53474">
    <property type="entry name" value="alpha/beta-Hydrolases"/>
    <property type="match status" value="1"/>
</dbReference>
<keyword evidence="6" id="KW-1185">Reference proteome</keyword>
<dbReference type="InterPro" id="IPR050960">
    <property type="entry name" value="AB_hydrolase_4_sf"/>
</dbReference>
<dbReference type="EMBL" id="JAMXLR010000092">
    <property type="protein sequence ID" value="MCO6047720.1"/>
    <property type="molecule type" value="Genomic_DNA"/>
</dbReference>
<dbReference type="InterPro" id="IPR029058">
    <property type="entry name" value="AB_hydrolase_fold"/>
</dbReference>
<dbReference type="Gene3D" id="3.40.50.1820">
    <property type="entry name" value="alpha/beta hydrolase"/>
    <property type="match status" value="1"/>
</dbReference>
<evidence type="ECO:0000313" key="5">
    <source>
        <dbReference type="EMBL" id="MCO6047720.1"/>
    </source>
</evidence>
<gene>
    <name evidence="5" type="ORF">NG895_27770</name>
</gene>
<evidence type="ECO:0000256" key="2">
    <source>
        <dbReference type="PIRSR" id="PIRSR005211-1"/>
    </source>
</evidence>
<evidence type="ECO:0000256" key="1">
    <source>
        <dbReference type="ARBA" id="ARBA00010884"/>
    </source>
</evidence>
<reference evidence="5" key="1">
    <citation type="submission" date="2022-06" db="EMBL/GenBank/DDBJ databases">
        <title>Aeoliella straminimaris, a novel planctomycete from sediments.</title>
        <authorList>
            <person name="Vitorino I.R."/>
            <person name="Lage O.M."/>
        </authorList>
    </citation>
    <scope>NUCLEOTIDE SEQUENCE</scope>
    <source>
        <strain evidence="5">ICT_H6.2</strain>
    </source>
</reference>
<feature type="region of interest" description="Disordered" evidence="3">
    <location>
        <begin position="327"/>
        <end position="357"/>
    </location>
</feature>
<dbReference type="PANTHER" id="PTHR10794">
    <property type="entry name" value="ABHYDROLASE DOMAIN-CONTAINING PROTEIN"/>
    <property type="match status" value="1"/>
</dbReference>
<dbReference type="GO" id="GO:0034338">
    <property type="term" value="F:short-chain carboxylesterase activity"/>
    <property type="evidence" value="ECO:0007669"/>
    <property type="project" value="TreeGrafter"/>
</dbReference>
<protein>
    <submittedName>
        <fullName evidence="5">Alpha/beta fold hydrolase</fullName>
    </submittedName>
</protein>
<proteinExistence type="inferred from homology"/>
<evidence type="ECO:0000259" key="4">
    <source>
        <dbReference type="Pfam" id="PF00561"/>
    </source>
</evidence>
<dbReference type="InterPro" id="IPR012020">
    <property type="entry name" value="ABHD4"/>
</dbReference>
<dbReference type="Proteomes" id="UP001155241">
    <property type="component" value="Unassembled WGS sequence"/>
</dbReference>
<comment type="similarity">
    <text evidence="1">Belongs to the AB hydrolase superfamily. AB hydrolase 4 family.</text>
</comment>
<feature type="active site" description="Charge relay system" evidence="2">
    <location>
        <position position="144"/>
    </location>
</feature>
<dbReference type="PIRSF" id="PIRSF005211">
    <property type="entry name" value="Ab_hydro_YheT"/>
    <property type="match status" value="1"/>
</dbReference>
<dbReference type="GO" id="GO:0047372">
    <property type="term" value="F:monoacylglycerol lipase activity"/>
    <property type="evidence" value="ECO:0007669"/>
    <property type="project" value="TreeGrafter"/>
</dbReference>
<organism evidence="5 6">
    <name type="scientific">Aeoliella straminimaris</name>
    <dbReference type="NCBI Taxonomy" id="2954799"/>
    <lineage>
        <taxon>Bacteria</taxon>
        <taxon>Pseudomonadati</taxon>
        <taxon>Planctomycetota</taxon>
        <taxon>Planctomycetia</taxon>
        <taxon>Pirellulales</taxon>
        <taxon>Lacipirellulaceae</taxon>
        <taxon>Aeoliella</taxon>
    </lineage>
</organism>
<name>A0A9X2FEQ7_9BACT</name>
<feature type="active site" description="Charge relay system" evidence="2">
    <location>
        <position position="296"/>
    </location>
</feature>
<accession>A0A9X2FEQ7</accession>
<dbReference type="Pfam" id="PF00561">
    <property type="entry name" value="Abhydrolase_1"/>
    <property type="match status" value="1"/>
</dbReference>
<evidence type="ECO:0000313" key="6">
    <source>
        <dbReference type="Proteomes" id="UP001155241"/>
    </source>
</evidence>
<dbReference type="AlphaFoldDB" id="A0A9X2FEQ7"/>
<dbReference type="InterPro" id="IPR000073">
    <property type="entry name" value="AB_hydrolase_1"/>
</dbReference>
<dbReference type="RefSeq" id="WP_252855829.1">
    <property type="nucleotide sequence ID" value="NZ_JAMXLR010000092.1"/>
</dbReference>
<feature type="active site" description="Charge relay system" evidence="2">
    <location>
        <position position="269"/>
    </location>
</feature>